<proteinExistence type="predicted"/>
<comment type="caution">
    <text evidence="2">The sequence shown here is derived from an EMBL/GenBank/DDBJ whole genome shotgun (WGS) entry which is preliminary data.</text>
</comment>
<dbReference type="AlphaFoldDB" id="A0AAW0TLY6"/>
<protein>
    <submittedName>
        <fullName evidence="2">Uncharacterized protein</fullName>
    </submittedName>
</protein>
<dbReference type="Proteomes" id="UP001487740">
    <property type="component" value="Unassembled WGS sequence"/>
</dbReference>
<feature type="signal peptide" evidence="1">
    <location>
        <begin position="1"/>
        <end position="23"/>
    </location>
</feature>
<evidence type="ECO:0000256" key="1">
    <source>
        <dbReference type="SAM" id="SignalP"/>
    </source>
</evidence>
<gene>
    <name evidence="2" type="ORF">O3P69_018277</name>
</gene>
<accession>A0AAW0TLY6</accession>
<keyword evidence="3" id="KW-1185">Reference proteome</keyword>
<evidence type="ECO:0000313" key="3">
    <source>
        <dbReference type="Proteomes" id="UP001487740"/>
    </source>
</evidence>
<sequence>MLVSARHLWSFYLLSVPIVSLSAFRWSPENSQEFEKQLDAQVSQYLSAALGPDGNLTKAREELLHRQRRNACPGGVGGFGFNTFNFLTFLLLAFNGVLNAVNNVNNNNNNNNANSQNNVHINTDAVSSNSDSSNDVTVIIPPSPGRRRRRGTSSCSEGVEGTVARRMVSEAWRAVLEEGRGATGCLEAALCQGVVRLAAEMGAMVFARPHNTTTSLPLHLAPCSRLYPSCPSHNH</sequence>
<organism evidence="2 3">
    <name type="scientific">Scylla paramamosain</name>
    <name type="common">Mud crab</name>
    <dbReference type="NCBI Taxonomy" id="85552"/>
    <lineage>
        <taxon>Eukaryota</taxon>
        <taxon>Metazoa</taxon>
        <taxon>Ecdysozoa</taxon>
        <taxon>Arthropoda</taxon>
        <taxon>Crustacea</taxon>
        <taxon>Multicrustacea</taxon>
        <taxon>Malacostraca</taxon>
        <taxon>Eumalacostraca</taxon>
        <taxon>Eucarida</taxon>
        <taxon>Decapoda</taxon>
        <taxon>Pleocyemata</taxon>
        <taxon>Brachyura</taxon>
        <taxon>Eubrachyura</taxon>
        <taxon>Portunoidea</taxon>
        <taxon>Portunidae</taxon>
        <taxon>Portuninae</taxon>
        <taxon>Scylla</taxon>
    </lineage>
</organism>
<keyword evidence="1" id="KW-0732">Signal</keyword>
<reference evidence="2 3" key="1">
    <citation type="submission" date="2023-03" db="EMBL/GenBank/DDBJ databases">
        <title>High-quality genome of Scylla paramamosain provides insights in environmental adaptation.</title>
        <authorList>
            <person name="Zhang L."/>
        </authorList>
    </citation>
    <scope>NUCLEOTIDE SEQUENCE [LARGE SCALE GENOMIC DNA]</scope>
    <source>
        <strain evidence="2">LZ_2023a</strain>
        <tissue evidence="2">Muscle</tissue>
    </source>
</reference>
<evidence type="ECO:0000313" key="2">
    <source>
        <dbReference type="EMBL" id="KAK8387652.1"/>
    </source>
</evidence>
<dbReference type="EMBL" id="JARAKH010000030">
    <property type="protein sequence ID" value="KAK8387652.1"/>
    <property type="molecule type" value="Genomic_DNA"/>
</dbReference>
<name>A0AAW0TLY6_SCYPA</name>
<feature type="chain" id="PRO_5043855676" evidence="1">
    <location>
        <begin position="24"/>
        <end position="235"/>
    </location>
</feature>